<keyword evidence="2" id="KW-0067">ATP-binding</keyword>
<keyword evidence="9" id="KW-1185">Reference proteome</keyword>
<dbReference type="PRINTS" id="PR01590">
    <property type="entry name" value="HTHFIS"/>
</dbReference>
<keyword evidence="4" id="KW-0805">Transcription regulation</keyword>
<dbReference type="PROSITE" id="PS00688">
    <property type="entry name" value="SIGMA54_INTERACT_3"/>
    <property type="match status" value="1"/>
</dbReference>
<dbReference type="InterPro" id="IPR058031">
    <property type="entry name" value="AAA_lid_NorR"/>
</dbReference>
<evidence type="ECO:0000256" key="3">
    <source>
        <dbReference type="ARBA" id="ARBA00023012"/>
    </source>
</evidence>
<keyword evidence="5" id="KW-0804">Transcription</keyword>
<evidence type="ECO:0000256" key="6">
    <source>
        <dbReference type="SAM" id="MobiDB-lite"/>
    </source>
</evidence>
<dbReference type="Pfam" id="PF02954">
    <property type="entry name" value="HTH_8"/>
    <property type="match status" value="1"/>
</dbReference>
<dbReference type="EMBL" id="JBHRVD010000001">
    <property type="protein sequence ID" value="MFC3320794.1"/>
    <property type="molecule type" value="Genomic_DNA"/>
</dbReference>
<dbReference type="Pfam" id="PF25601">
    <property type="entry name" value="AAA_lid_14"/>
    <property type="match status" value="1"/>
</dbReference>
<keyword evidence="1" id="KW-0547">Nucleotide-binding</keyword>
<evidence type="ECO:0000256" key="2">
    <source>
        <dbReference type="ARBA" id="ARBA00022840"/>
    </source>
</evidence>
<evidence type="ECO:0000313" key="9">
    <source>
        <dbReference type="Proteomes" id="UP001595648"/>
    </source>
</evidence>
<dbReference type="Proteomes" id="UP001595648">
    <property type="component" value="Unassembled WGS sequence"/>
</dbReference>
<name>A0ABV7MHZ8_9HYPH</name>
<comment type="caution">
    <text evidence="8">The sequence shown here is derived from an EMBL/GenBank/DDBJ whole genome shotgun (WGS) entry which is preliminary data.</text>
</comment>
<feature type="region of interest" description="Disordered" evidence="6">
    <location>
        <begin position="1"/>
        <end position="23"/>
    </location>
</feature>
<dbReference type="InterPro" id="IPR009057">
    <property type="entry name" value="Homeodomain-like_sf"/>
</dbReference>
<dbReference type="PANTHER" id="PTHR32071">
    <property type="entry name" value="TRANSCRIPTIONAL REGULATORY PROTEIN"/>
    <property type="match status" value="1"/>
</dbReference>
<reference evidence="9" key="1">
    <citation type="journal article" date="2019" name="Int. J. Syst. Evol. Microbiol.">
        <title>The Global Catalogue of Microorganisms (GCM) 10K type strain sequencing project: providing services to taxonomists for standard genome sequencing and annotation.</title>
        <authorList>
            <consortium name="The Broad Institute Genomics Platform"/>
            <consortium name="The Broad Institute Genome Sequencing Center for Infectious Disease"/>
            <person name="Wu L."/>
            <person name="Ma J."/>
        </authorList>
    </citation>
    <scope>NUCLEOTIDE SEQUENCE [LARGE SCALE GENOMIC DNA]</scope>
    <source>
        <strain evidence="9">ICMP 19515</strain>
    </source>
</reference>
<dbReference type="SUPFAM" id="SSF46689">
    <property type="entry name" value="Homeodomain-like"/>
    <property type="match status" value="1"/>
</dbReference>
<dbReference type="InterPro" id="IPR002078">
    <property type="entry name" value="Sigma_54_int"/>
</dbReference>
<accession>A0ABV7MHZ8</accession>
<organism evidence="8 9">
    <name type="scientific">Mesorhizobium cantuariense</name>
    <dbReference type="NCBI Taxonomy" id="1300275"/>
    <lineage>
        <taxon>Bacteria</taxon>
        <taxon>Pseudomonadati</taxon>
        <taxon>Pseudomonadota</taxon>
        <taxon>Alphaproteobacteria</taxon>
        <taxon>Hyphomicrobiales</taxon>
        <taxon>Phyllobacteriaceae</taxon>
        <taxon>Mesorhizobium</taxon>
    </lineage>
</organism>
<evidence type="ECO:0000313" key="8">
    <source>
        <dbReference type="EMBL" id="MFC3320794.1"/>
    </source>
</evidence>
<dbReference type="RefSeq" id="WP_378924796.1">
    <property type="nucleotide sequence ID" value="NZ_JBHRVD010000001.1"/>
</dbReference>
<dbReference type="InterPro" id="IPR002197">
    <property type="entry name" value="HTH_Fis"/>
</dbReference>
<feature type="domain" description="Sigma-54 factor interaction" evidence="7">
    <location>
        <begin position="24"/>
        <end position="83"/>
    </location>
</feature>
<proteinExistence type="predicted"/>
<protein>
    <submittedName>
        <fullName evidence="8">Helix-turn-helix domain-containing protein</fullName>
    </submittedName>
</protein>
<evidence type="ECO:0000259" key="7">
    <source>
        <dbReference type="PROSITE" id="PS50045"/>
    </source>
</evidence>
<evidence type="ECO:0000256" key="4">
    <source>
        <dbReference type="ARBA" id="ARBA00023015"/>
    </source>
</evidence>
<dbReference type="PROSITE" id="PS50045">
    <property type="entry name" value="SIGMA54_INTERACT_4"/>
    <property type="match status" value="1"/>
</dbReference>
<evidence type="ECO:0000256" key="1">
    <source>
        <dbReference type="ARBA" id="ARBA00022741"/>
    </source>
</evidence>
<sequence>MADHRASARTSISACRVAGDSPAPARERHEDITWLLDRFLENAVSRSDVRIRGFSALAQEAALAHRWPGNVRELRNRVERAVALSTSEWIMPGDLFPERAAKSENTTFAPLADVRDAAERRQIARALDETGGQIAKAAALLAVSRTTLWEKMTRLGPADRARSTS</sequence>
<dbReference type="InterPro" id="IPR025944">
    <property type="entry name" value="Sigma_54_int_dom_CS"/>
</dbReference>
<evidence type="ECO:0000256" key="5">
    <source>
        <dbReference type="ARBA" id="ARBA00023163"/>
    </source>
</evidence>
<gene>
    <name evidence="8" type="ORF">ACFOJ9_03070</name>
</gene>
<dbReference type="Gene3D" id="1.10.10.60">
    <property type="entry name" value="Homeodomain-like"/>
    <property type="match status" value="1"/>
</dbReference>
<keyword evidence="3" id="KW-0902">Two-component regulatory system</keyword>
<dbReference type="Gene3D" id="1.10.8.60">
    <property type="match status" value="1"/>
</dbReference>